<dbReference type="GeneID" id="30026244"/>
<dbReference type="AlphaFoldDB" id="A0A166Y0S2"/>
<dbReference type="EMBL" id="AZHB01000108">
    <property type="protein sequence ID" value="OAA36406.1"/>
    <property type="molecule type" value="Genomic_DNA"/>
</dbReference>
<proteinExistence type="predicted"/>
<reference evidence="1 2" key="1">
    <citation type="journal article" date="2016" name="Genome Biol. Evol.">
        <title>Divergent and convergent evolution of fungal pathogenicity.</title>
        <authorList>
            <person name="Shang Y."/>
            <person name="Xiao G."/>
            <person name="Zheng P."/>
            <person name="Cen K."/>
            <person name="Zhan S."/>
            <person name="Wang C."/>
        </authorList>
    </citation>
    <scope>NUCLEOTIDE SEQUENCE [LARGE SCALE GENOMIC DNA]</scope>
    <source>
        <strain evidence="1 2">ARSEF 2679</strain>
    </source>
</reference>
<dbReference type="OrthoDB" id="3645574at2759"/>
<organism evidence="1 2">
    <name type="scientific">Cordyceps fumosorosea (strain ARSEF 2679)</name>
    <name type="common">Isaria fumosorosea</name>
    <dbReference type="NCBI Taxonomy" id="1081104"/>
    <lineage>
        <taxon>Eukaryota</taxon>
        <taxon>Fungi</taxon>
        <taxon>Dikarya</taxon>
        <taxon>Ascomycota</taxon>
        <taxon>Pezizomycotina</taxon>
        <taxon>Sordariomycetes</taxon>
        <taxon>Hypocreomycetidae</taxon>
        <taxon>Hypocreales</taxon>
        <taxon>Cordycipitaceae</taxon>
        <taxon>Cordyceps</taxon>
    </lineage>
</organism>
<sequence length="104" mass="11858">MTTRNLLSGPITLSEAKSKSRNVLHALRFPLQKREFYARIERQRHLLSHIVAHHLNTDIASVTISEQEHWIHGSFNLCVPVLVNNAAAVIVRFPLPGRNLRMDS</sequence>
<comment type="caution">
    <text evidence="1">The sequence shown here is derived from an EMBL/GenBank/DDBJ whole genome shotgun (WGS) entry which is preliminary data.</text>
</comment>
<evidence type="ECO:0000313" key="2">
    <source>
        <dbReference type="Proteomes" id="UP000076744"/>
    </source>
</evidence>
<evidence type="ECO:0000313" key="1">
    <source>
        <dbReference type="EMBL" id="OAA36406.1"/>
    </source>
</evidence>
<protein>
    <submittedName>
        <fullName evidence="1">Uncharacterized protein</fullName>
    </submittedName>
</protein>
<keyword evidence="2" id="KW-1185">Reference proteome</keyword>
<dbReference type="STRING" id="1081104.A0A166Y0S2"/>
<accession>A0A166Y0S2</accession>
<name>A0A166Y0S2_CORFA</name>
<gene>
    <name evidence="1" type="ORF">ISF_09952</name>
</gene>
<dbReference type="Proteomes" id="UP000076744">
    <property type="component" value="Unassembled WGS sequence"/>
</dbReference>
<dbReference type="RefSeq" id="XP_018699262.1">
    <property type="nucleotide sequence ID" value="XM_018853551.1"/>
</dbReference>